<dbReference type="Pfam" id="PF14226">
    <property type="entry name" value="DIOX_N"/>
    <property type="match status" value="1"/>
</dbReference>
<evidence type="ECO:0000256" key="5">
    <source>
        <dbReference type="RuleBase" id="RU003682"/>
    </source>
</evidence>
<dbReference type="KEGG" id="zma:103645859"/>
<dbReference type="RefSeq" id="XP_008668790.1">
    <property type="nucleotide sequence ID" value="XM_008670568.3"/>
</dbReference>
<comment type="similarity">
    <text evidence="5">Belongs to the iron/ascorbate-dependent oxidoreductase family.</text>
</comment>
<dbReference type="GeneID" id="103645859"/>
<dbReference type="AlphaFoldDB" id="A0A804M9H0"/>
<proteinExistence type="inferred from homology"/>
<dbReference type="PROSITE" id="PS51471">
    <property type="entry name" value="FE2OG_OXY"/>
    <property type="match status" value="1"/>
</dbReference>
<dbReference type="SUPFAM" id="SSF51197">
    <property type="entry name" value="Clavaminate synthase-like"/>
    <property type="match status" value="1"/>
</dbReference>
<evidence type="ECO:0000256" key="1">
    <source>
        <dbReference type="ARBA" id="ARBA00001961"/>
    </source>
</evidence>
<protein>
    <recommendedName>
        <fullName evidence="6">Fe2OG dioxygenase domain-containing protein</fullName>
    </recommendedName>
</protein>
<name>A0A804M9H0_MAIZE</name>
<keyword evidence="8" id="KW-1185">Reference proteome</keyword>
<dbReference type="GO" id="GO:0046872">
    <property type="term" value="F:metal ion binding"/>
    <property type="evidence" value="ECO:0007669"/>
    <property type="project" value="UniProtKB-KW"/>
</dbReference>
<dbReference type="Gene3D" id="2.60.120.330">
    <property type="entry name" value="B-lactam Antibiotic, Isopenicillin N Synthase, Chain"/>
    <property type="match status" value="1"/>
</dbReference>
<dbReference type="InterPro" id="IPR050231">
    <property type="entry name" value="Iron_ascorbate_oxido_reductase"/>
</dbReference>
<evidence type="ECO:0000313" key="7">
    <source>
        <dbReference type="EnsemblPlants" id="Zm00001eb068730_P001"/>
    </source>
</evidence>
<dbReference type="PANTHER" id="PTHR47990">
    <property type="entry name" value="2-OXOGLUTARATE (2OG) AND FE(II)-DEPENDENT OXYGENASE SUPERFAMILY PROTEIN-RELATED"/>
    <property type="match status" value="1"/>
</dbReference>
<keyword evidence="2 5" id="KW-0479">Metal-binding</keyword>
<dbReference type="EnsemblPlants" id="Zm00001eb068730_T001">
    <property type="protein sequence ID" value="Zm00001eb068730_P001"/>
    <property type="gene ID" value="Zm00001eb068730"/>
</dbReference>
<dbReference type="InterPro" id="IPR044861">
    <property type="entry name" value="IPNS-like_FE2OG_OXY"/>
</dbReference>
<reference evidence="7" key="2">
    <citation type="submission" date="2019-07" db="EMBL/GenBank/DDBJ databases">
        <authorList>
            <person name="Seetharam A."/>
            <person name="Woodhouse M."/>
            <person name="Cannon E."/>
        </authorList>
    </citation>
    <scope>NUCLEOTIDE SEQUENCE [LARGE SCALE GENOMIC DNA]</scope>
    <source>
        <strain evidence="7">cv. B73</strain>
    </source>
</reference>
<dbReference type="Pfam" id="PF03171">
    <property type="entry name" value="2OG-FeII_Oxy"/>
    <property type="match status" value="1"/>
</dbReference>
<dbReference type="InterPro" id="IPR005123">
    <property type="entry name" value="Oxoglu/Fe-dep_dioxygenase_dom"/>
</dbReference>
<gene>
    <name evidence="7" type="primary">LOC103645859</name>
</gene>
<evidence type="ECO:0000259" key="6">
    <source>
        <dbReference type="PROSITE" id="PS51471"/>
    </source>
</evidence>
<dbReference type="GO" id="GO:0016491">
    <property type="term" value="F:oxidoreductase activity"/>
    <property type="evidence" value="ECO:0007669"/>
    <property type="project" value="UniProtKB-KW"/>
</dbReference>
<evidence type="ECO:0000256" key="4">
    <source>
        <dbReference type="ARBA" id="ARBA00023004"/>
    </source>
</evidence>
<feature type="domain" description="Fe2OG dioxygenase" evidence="6">
    <location>
        <begin position="162"/>
        <end position="261"/>
    </location>
</feature>
<dbReference type="Gramene" id="Zm00001eb068730_T001">
    <property type="protein sequence ID" value="Zm00001eb068730_P001"/>
    <property type="gene ID" value="Zm00001eb068730"/>
</dbReference>
<reference evidence="8" key="1">
    <citation type="submission" date="2015-12" db="EMBL/GenBank/DDBJ databases">
        <title>Update maize B73 reference genome by single molecule sequencing technologies.</title>
        <authorList>
            <consortium name="Maize Genome Sequencing Project"/>
            <person name="Ware D."/>
        </authorList>
    </citation>
    <scope>NUCLEOTIDE SEQUENCE [LARGE SCALE GENOMIC DNA]</scope>
    <source>
        <strain evidence="8">cv. B73</strain>
    </source>
</reference>
<dbReference type="InterPro" id="IPR026992">
    <property type="entry name" value="DIOX_N"/>
</dbReference>
<accession>A0A804M9H0</accession>
<evidence type="ECO:0000256" key="3">
    <source>
        <dbReference type="ARBA" id="ARBA00023002"/>
    </source>
</evidence>
<keyword evidence="4 5" id="KW-0408">Iron</keyword>
<dbReference type="InterPro" id="IPR027443">
    <property type="entry name" value="IPNS-like_sf"/>
</dbReference>
<evidence type="ECO:0000313" key="8">
    <source>
        <dbReference type="Proteomes" id="UP000007305"/>
    </source>
</evidence>
<sequence>MAASGELPVVDLAPFFTEDGKGCIAGASEAVLQACQTHGFFSVVNHRVPVELMARALELSAAFFALPNEEKAKVRAAEGSKVPLPGGYGRQPAHVADKNEYLVVFDPKLGLNAYPAGPAGFRETVEECYSKFTELGLLIQEILNGCMGLPPGFLKNYNDDRSFDLMTVRRYFPAAAEESTSIGFSEHEDASCITLILQDDVGGLEVLKDGHWVPAEPLDGSIIVNIGDAIQVLSNNSLKSATHRVVRKPAHRHSFSFFFNPHGDRWVEPLPEFTANIGEAPLYRGFLYKEYQQLRVRNKTHPPTRPEDVVDIAHYAI</sequence>
<organism evidence="7 8">
    <name type="scientific">Zea mays</name>
    <name type="common">Maize</name>
    <dbReference type="NCBI Taxonomy" id="4577"/>
    <lineage>
        <taxon>Eukaryota</taxon>
        <taxon>Viridiplantae</taxon>
        <taxon>Streptophyta</taxon>
        <taxon>Embryophyta</taxon>
        <taxon>Tracheophyta</taxon>
        <taxon>Spermatophyta</taxon>
        <taxon>Magnoliopsida</taxon>
        <taxon>Liliopsida</taxon>
        <taxon>Poales</taxon>
        <taxon>Poaceae</taxon>
        <taxon>PACMAD clade</taxon>
        <taxon>Panicoideae</taxon>
        <taxon>Andropogonodae</taxon>
        <taxon>Andropogoneae</taxon>
        <taxon>Tripsacinae</taxon>
        <taxon>Zea</taxon>
    </lineage>
</organism>
<keyword evidence="3 5" id="KW-0560">Oxidoreductase</keyword>
<evidence type="ECO:0000256" key="2">
    <source>
        <dbReference type="ARBA" id="ARBA00022723"/>
    </source>
</evidence>
<dbReference type="InParanoid" id="A0A804M9H0"/>
<reference evidence="7" key="3">
    <citation type="submission" date="2021-05" db="UniProtKB">
        <authorList>
            <consortium name="EnsemblPlants"/>
        </authorList>
    </citation>
    <scope>IDENTIFICATION</scope>
    <source>
        <strain evidence="7">cv. B73</strain>
    </source>
</reference>
<comment type="cofactor">
    <cofactor evidence="1">
        <name>L-ascorbate</name>
        <dbReference type="ChEBI" id="CHEBI:38290"/>
    </cofactor>
</comment>
<dbReference type="Proteomes" id="UP000007305">
    <property type="component" value="Chromosome 2"/>
</dbReference>